<name>A0ABT4AG48_9BACT</name>
<dbReference type="PANTHER" id="PTHR24291">
    <property type="entry name" value="CYTOCHROME P450 FAMILY 4"/>
    <property type="match status" value="1"/>
</dbReference>
<evidence type="ECO:0000256" key="1">
    <source>
        <dbReference type="ARBA" id="ARBA00010617"/>
    </source>
</evidence>
<dbReference type="RefSeq" id="WP_267538561.1">
    <property type="nucleotide sequence ID" value="NZ_JAPNKA010000001.1"/>
</dbReference>
<comment type="caution">
    <text evidence="8">The sequence shown here is derived from an EMBL/GenBank/DDBJ whole genome shotgun (WGS) entry which is preliminary data.</text>
</comment>
<organism evidence="8 9">
    <name type="scientific">Archangium lansingense</name>
    <dbReference type="NCBI Taxonomy" id="2995310"/>
    <lineage>
        <taxon>Bacteria</taxon>
        <taxon>Pseudomonadati</taxon>
        <taxon>Myxococcota</taxon>
        <taxon>Myxococcia</taxon>
        <taxon>Myxococcales</taxon>
        <taxon>Cystobacterineae</taxon>
        <taxon>Archangiaceae</taxon>
        <taxon>Archangium</taxon>
    </lineage>
</organism>
<dbReference type="InterPro" id="IPR001128">
    <property type="entry name" value="Cyt_P450"/>
</dbReference>
<dbReference type="PANTHER" id="PTHR24291:SF50">
    <property type="entry name" value="BIFUNCTIONAL ALBAFLAVENONE MONOOXYGENASE_TERPENE SYNTHASE"/>
    <property type="match status" value="1"/>
</dbReference>
<evidence type="ECO:0000256" key="4">
    <source>
        <dbReference type="ARBA" id="ARBA00023002"/>
    </source>
</evidence>
<reference evidence="8 9" key="1">
    <citation type="submission" date="2022-11" db="EMBL/GenBank/DDBJ databases">
        <title>Minimal conservation of predation-associated metabolite biosynthetic gene clusters underscores biosynthetic potential of Myxococcota including descriptions for ten novel species: Archangium lansinium sp. nov., Myxococcus landrumus sp. nov., Nannocystis bai.</title>
        <authorList>
            <person name="Ahearne A."/>
            <person name="Stevens C."/>
            <person name="Phillips K."/>
        </authorList>
    </citation>
    <scope>NUCLEOTIDE SEQUENCE [LARGE SCALE GENOMIC DNA]</scope>
    <source>
        <strain evidence="8 9">MIWBW</strain>
    </source>
</reference>
<keyword evidence="4 7" id="KW-0560">Oxidoreductase</keyword>
<evidence type="ECO:0000313" key="9">
    <source>
        <dbReference type="Proteomes" id="UP001207654"/>
    </source>
</evidence>
<evidence type="ECO:0000256" key="6">
    <source>
        <dbReference type="ARBA" id="ARBA00023033"/>
    </source>
</evidence>
<accession>A0ABT4AG48</accession>
<dbReference type="Gene3D" id="1.10.630.10">
    <property type="entry name" value="Cytochrome P450"/>
    <property type="match status" value="1"/>
</dbReference>
<dbReference type="EMBL" id="JAPNKA010000001">
    <property type="protein sequence ID" value="MCY1079869.1"/>
    <property type="molecule type" value="Genomic_DNA"/>
</dbReference>
<dbReference type="InterPro" id="IPR017972">
    <property type="entry name" value="Cyt_P450_CS"/>
</dbReference>
<evidence type="ECO:0000256" key="3">
    <source>
        <dbReference type="ARBA" id="ARBA00022723"/>
    </source>
</evidence>
<dbReference type="Pfam" id="PF00067">
    <property type="entry name" value="p450"/>
    <property type="match status" value="1"/>
</dbReference>
<dbReference type="PRINTS" id="PR00385">
    <property type="entry name" value="P450"/>
</dbReference>
<dbReference type="InterPro" id="IPR002401">
    <property type="entry name" value="Cyt_P450_E_grp-I"/>
</dbReference>
<keyword evidence="6 7" id="KW-0503">Monooxygenase</keyword>
<evidence type="ECO:0000256" key="2">
    <source>
        <dbReference type="ARBA" id="ARBA00022617"/>
    </source>
</evidence>
<keyword evidence="3 7" id="KW-0479">Metal-binding</keyword>
<dbReference type="PRINTS" id="PR00463">
    <property type="entry name" value="EP450I"/>
</dbReference>
<dbReference type="InterPro" id="IPR050196">
    <property type="entry name" value="Cytochrome_P450_Monoox"/>
</dbReference>
<protein>
    <submittedName>
        <fullName evidence="8">Cytochrome P450</fullName>
    </submittedName>
</protein>
<keyword evidence="5 7" id="KW-0408">Iron</keyword>
<dbReference type="PROSITE" id="PS00086">
    <property type="entry name" value="CYTOCHROME_P450"/>
    <property type="match status" value="1"/>
</dbReference>
<evidence type="ECO:0000256" key="5">
    <source>
        <dbReference type="ARBA" id="ARBA00023004"/>
    </source>
</evidence>
<evidence type="ECO:0000313" key="8">
    <source>
        <dbReference type="EMBL" id="MCY1079869.1"/>
    </source>
</evidence>
<proteinExistence type="inferred from homology"/>
<dbReference type="InterPro" id="IPR036396">
    <property type="entry name" value="Cyt_P450_sf"/>
</dbReference>
<keyword evidence="9" id="KW-1185">Reference proteome</keyword>
<evidence type="ECO:0000256" key="7">
    <source>
        <dbReference type="RuleBase" id="RU000461"/>
    </source>
</evidence>
<gene>
    <name evidence="8" type="ORF">OV287_35995</name>
</gene>
<comment type="similarity">
    <text evidence="1 7">Belongs to the cytochrome P450 family.</text>
</comment>
<sequence>MTSPKNSALPPGPKRHWLLGTGIQQLKNPLGLLVRGQQKHGDIVFFHQHHGPTWLLSHPDHAQRVLADNATNYLSMMGDGPDPMLGRGLFASKGDFWLRQRRMVQPAFHRPRLARMVEGMVQDAQRAVERLAPLASTGEPVELLNQMRRLVISMLGTSIFSKDIYESQPLLRETINYFSQEIHSPHDSLLEALGGMLRLYRSRFKRFMKAVEDINTVFYGLIAERRQSSTPREDVLTMLIEARDTQGVAMTDTEVRDELVSLYVGGHESTSVALTWICYEVANHPEVQQRIREELATVLGGNPLTAESLQALHYTRAVVEETLRLRPPAWQFVRRAAKEDQLGSWTITPDTKVIISPYILHRHRDFWEEPERFIPERFLPERKEGRHRYAYLPFGAGQRQCVGNGYTLTLLTTALATLLQHYQLRLAPGYELVIMSGSTHRPRNGVLATLHPVPAAA</sequence>
<dbReference type="Proteomes" id="UP001207654">
    <property type="component" value="Unassembled WGS sequence"/>
</dbReference>
<dbReference type="SUPFAM" id="SSF48264">
    <property type="entry name" value="Cytochrome P450"/>
    <property type="match status" value="1"/>
</dbReference>
<keyword evidence="2 7" id="KW-0349">Heme</keyword>